<evidence type="ECO:0000256" key="13">
    <source>
        <dbReference type="ARBA" id="ARBA00048483"/>
    </source>
</evidence>
<comment type="subcellular location">
    <subcellularLocation>
        <location evidence="1">Cell membrane</location>
        <topology evidence="1">Multi-pass membrane protein</topology>
    </subcellularLocation>
</comment>
<sequence>MSSNETATTGNAGGGGAGGASDPTGPSPDEVIVFWLDIGLLCVVGAFFLALLPRAIGRFSNLTEWTRGLLLRSGPPPNPMIQRITPNDRLYRPDTRRSSFGDGASDQSHTLADHNAYIRSGKEWASMPSGRGDVVYPTHVRSLATILHPVSKIFTHPLSANKTTGKLFLTLAYVVTIHVIVLDGDNPFLNPIVNPNRLGYIAISQIPVVIALGTKNNVIGMLLGIGYEKLNFLHRLVGLVVFITANVHATVYIISFVSTQNFEALQAPFIQAGQAGLIGVTLLFLAASGGIRTNAYTVFLILHIVGTVIFFVGIWYHQAVCSKYVLLAVGIYGFDHLFRIVKTRFATARLTAVPELGLTHVEVPSVGAGWRAGQHVRLRVLSGSMGWFGWTTAHPFTIASAAESDKGMVLMCKKAGGWTRKLYTAASQSGTGGIENGYNMQSTREMKVIVEGPYGGTGHVVMSSYSSVLLVAGGSGITFGLGAAEELIQDILNGRSSVKFIELVWSTQERGSLAPMIPSFSTLFGLVANVPGVVLRITVHYTRAEKPDTDGGKARAAVDAHLATLAPNLSLQPGRPPLQRIANSIARLTASVPDARGLAVGVCGPAGLALETAKAVKAVDSTLRNSCGGVELHEE</sequence>
<evidence type="ECO:0000256" key="6">
    <source>
        <dbReference type="ARBA" id="ARBA00022692"/>
    </source>
</evidence>
<comment type="similarity">
    <text evidence="2">Belongs to the ferric reductase (FRE) family.</text>
</comment>
<keyword evidence="4" id="KW-0813">Transport</keyword>
<dbReference type="Gene3D" id="3.40.50.80">
    <property type="entry name" value="Nucleotide-binding domain of ferredoxin-NADP reductase (FNR) module"/>
    <property type="match status" value="1"/>
</dbReference>
<dbReference type="SUPFAM" id="SSF63380">
    <property type="entry name" value="Riboflavin synthase domain-like"/>
    <property type="match status" value="1"/>
</dbReference>
<comment type="caution">
    <text evidence="17">The sequence shown here is derived from an EMBL/GenBank/DDBJ whole genome shotgun (WGS) entry which is preliminary data.</text>
</comment>
<dbReference type="InterPro" id="IPR039261">
    <property type="entry name" value="FNR_nucleotide-bd"/>
</dbReference>
<dbReference type="EC" id="1.16.1.9" evidence="3"/>
<evidence type="ECO:0000256" key="14">
    <source>
        <dbReference type="SAM" id="MobiDB-lite"/>
    </source>
</evidence>
<feature type="transmembrane region" description="Helical" evidence="15">
    <location>
        <begin position="295"/>
        <end position="316"/>
    </location>
</feature>
<dbReference type="InterPro" id="IPR017938">
    <property type="entry name" value="Riboflavin_synthase-like_b-brl"/>
</dbReference>
<dbReference type="GO" id="GO:0006879">
    <property type="term" value="P:intracellular iron ion homeostasis"/>
    <property type="evidence" value="ECO:0007669"/>
    <property type="project" value="TreeGrafter"/>
</dbReference>
<feature type="transmembrane region" description="Helical" evidence="15">
    <location>
        <begin position="202"/>
        <end position="224"/>
    </location>
</feature>
<organism evidence="17 18">
    <name type="scientific">Sanghuangporus baumii</name>
    <name type="common">Phellinus baumii</name>
    <dbReference type="NCBI Taxonomy" id="108892"/>
    <lineage>
        <taxon>Eukaryota</taxon>
        <taxon>Fungi</taxon>
        <taxon>Dikarya</taxon>
        <taxon>Basidiomycota</taxon>
        <taxon>Agaricomycotina</taxon>
        <taxon>Agaricomycetes</taxon>
        <taxon>Hymenochaetales</taxon>
        <taxon>Hymenochaetaceae</taxon>
        <taxon>Sanghuangporus</taxon>
    </lineage>
</organism>
<evidence type="ECO:0000256" key="1">
    <source>
        <dbReference type="ARBA" id="ARBA00004651"/>
    </source>
</evidence>
<keyword evidence="8 15" id="KW-1133">Transmembrane helix</keyword>
<gene>
    <name evidence="17" type="ORF">A7U60_g5661</name>
</gene>
<proteinExistence type="inferred from homology"/>
<keyword evidence="9" id="KW-0560">Oxidoreductase</keyword>
<feature type="transmembrane region" description="Helical" evidence="15">
    <location>
        <begin position="269"/>
        <end position="288"/>
    </location>
</feature>
<dbReference type="PROSITE" id="PS51384">
    <property type="entry name" value="FAD_FR"/>
    <property type="match status" value="1"/>
</dbReference>
<dbReference type="Pfam" id="PF08022">
    <property type="entry name" value="FAD_binding_8"/>
    <property type="match status" value="1"/>
</dbReference>
<dbReference type="InterPro" id="IPR017927">
    <property type="entry name" value="FAD-bd_FR_type"/>
</dbReference>
<keyword evidence="5" id="KW-1003">Cell membrane</keyword>
<dbReference type="Proteomes" id="UP000757232">
    <property type="component" value="Unassembled WGS sequence"/>
</dbReference>
<keyword evidence="18" id="KW-1185">Reference proteome</keyword>
<name>A0A9Q5HW86_SANBA</name>
<keyword evidence="6 15" id="KW-0812">Transmembrane</keyword>
<feature type="transmembrane region" description="Helical" evidence="15">
    <location>
        <begin position="32"/>
        <end position="52"/>
    </location>
</feature>
<dbReference type="SFLD" id="SFLDS00052">
    <property type="entry name" value="Ferric_Reductase_Domain"/>
    <property type="match status" value="1"/>
</dbReference>
<dbReference type="InterPro" id="IPR013130">
    <property type="entry name" value="Fe3_Rdtase_TM_dom"/>
</dbReference>
<dbReference type="OrthoDB" id="17725at2759"/>
<dbReference type="PANTHER" id="PTHR32361:SF9">
    <property type="entry name" value="FERRIC REDUCTASE TRANSMEMBRANE COMPONENT 3-RELATED"/>
    <property type="match status" value="1"/>
</dbReference>
<feature type="region of interest" description="Disordered" evidence="14">
    <location>
        <begin position="1"/>
        <end position="24"/>
    </location>
</feature>
<dbReference type="GO" id="GO:0005886">
    <property type="term" value="C:plasma membrane"/>
    <property type="evidence" value="ECO:0007669"/>
    <property type="project" value="UniProtKB-SubCell"/>
</dbReference>
<evidence type="ECO:0000256" key="9">
    <source>
        <dbReference type="ARBA" id="ARBA00023002"/>
    </source>
</evidence>
<keyword evidence="12" id="KW-0325">Glycoprotein</keyword>
<comment type="catalytic activity">
    <reaction evidence="13">
        <text>2 a Fe(II)-siderophore + NADP(+) + H(+) = 2 a Fe(III)-siderophore + NADPH</text>
        <dbReference type="Rhea" id="RHEA:28795"/>
        <dbReference type="Rhea" id="RHEA-COMP:11342"/>
        <dbReference type="Rhea" id="RHEA-COMP:11344"/>
        <dbReference type="ChEBI" id="CHEBI:15378"/>
        <dbReference type="ChEBI" id="CHEBI:29033"/>
        <dbReference type="ChEBI" id="CHEBI:29034"/>
        <dbReference type="ChEBI" id="CHEBI:57783"/>
        <dbReference type="ChEBI" id="CHEBI:58349"/>
        <dbReference type="EC" id="1.16.1.9"/>
    </reaction>
</comment>
<dbReference type="Pfam" id="PF01794">
    <property type="entry name" value="Ferric_reduct"/>
    <property type="match status" value="1"/>
</dbReference>
<dbReference type="InterPro" id="IPR051410">
    <property type="entry name" value="Ferric/Cupric_Reductase"/>
</dbReference>
<dbReference type="AlphaFoldDB" id="A0A9Q5HW86"/>
<evidence type="ECO:0000313" key="18">
    <source>
        <dbReference type="Proteomes" id="UP000757232"/>
    </source>
</evidence>
<dbReference type="InterPro" id="IPR013112">
    <property type="entry name" value="FAD-bd_8"/>
</dbReference>
<dbReference type="GO" id="GO:0015677">
    <property type="term" value="P:copper ion import"/>
    <property type="evidence" value="ECO:0007669"/>
    <property type="project" value="TreeGrafter"/>
</dbReference>
<evidence type="ECO:0000313" key="17">
    <source>
        <dbReference type="EMBL" id="OCB87147.1"/>
    </source>
</evidence>
<evidence type="ECO:0000256" key="12">
    <source>
        <dbReference type="ARBA" id="ARBA00023180"/>
    </source>
</evidence>
<dbReference type="SFLD" id="SFLDG01168">
    <property type="entry name" value="Ferric_reductase_subgroup_(FRE"/>
    <property type="match status" value="1"/>
</dbReference>
<reference evidence="17" key="1">
    <citation type="submission" date="2016-06" db="EMBL/GenBank/DDBJ databases">
        <title>Draft Genome sequence of the fungus Inonotus baumii.</title>
        <authorList>
            <person name="Zhu H."/>
            <person name="Lin W."/>
        </authorList>
    </citation>
    <scope>NUCLEOTIDE SEQUENCE</scope>
    <source>
        <strain evidence="17">821</strain>
    </source>
</reference>
<dbReference type="GO" id="GO:0006826">
    <property type="term" value="P:iron ion transport"/>
    <property type="evidence" value="ECO:0007669"/>
    <property type="project" value="TreeGrafter"/>
</dbReference>
<evidence type="ECO:0000256" key="4">
    <source>
        <dbReference type="ARBA" id="ARBA00022448"/>
    </source>
</evidence>
<feature type="domain" description="FAD-binding FR-type" evidence="16">
    <location>
        <begin position="333"/>
        <end position="460"/>
    </location>
</feature>
<dbReference type="SUPFAM" id="SSF52343">
    <property type="entry name" value="Ferredoxin reductase-like, C-terminal NADP-linked domain"/>
    <property type="match status" value="1"/>
</dbReference>
<evidence type="ECO:0000256" key="11">
    <source>
        <dbReference type="ARBA" id="ARBA00023136"/>
    </source>
</evidence>
<evidence type="ECO:0000256" key="7">
    <source>
        <dbReference type="ARBA" id="ARBA00022982"/>
    </source>
</evidence>
<dbReference type="EMBL" id="LNZH02000194">
    <property type="protein sequence ID" value="OCB87147.1"/>
    <property type="molecule type" value="Genomic_DNA"/>
</dbReference>
<evidence type="ECO:0000256" key="3">
    <source>
        <dbReference type="ARBA" id="ARBA00012668"/>
    </source>
</evidence>
<keyword evidence="7" id="KW-0249">Electron transport</keyword>
<feature type="transmembrane region" description="Helical" evidence="15">
    <location>
        <begin position="236"/>
        <end position="257"/>
    </location>
</feature>
<keyword evidence="11 15" id="KW-0472">Membrane</keyword>
<feature type="compositionally biased region" description="Low complexity" evidence="14">
    <location>
        <begin position="1"/>
        <end position="10"/>
    </location>
</feature>
<dbReference type="GO" id="GO:0052851">
    <property type="term" value="F:ferric-chelate reductase (NADPH) activity"/>
    <property type="evidence" value="ECO:0007669"/>
    <property type="project" value="UniProtKB-EC"/>
</dbReference>
<evidence type="ECO:0000256" key="5">
    <source>
        <dbReference type="ARBA" id="ARBA00022475"/>
    </source>
</evidence>
<evidence type="ECO:0000256" key="8">
    <source>
        <dbReference type="ARBA" id="ARBA00022989"/>
    </source>
</evidence>
<feature type="transmembrane region" description="Helical" evidence="15">
    <location>
        <begin position="164"/>
        <end position="182"/>
    </location>
</feature>
<evidence type="ECO:0000256" key="2">
    <source>
        <dbReference type="ARBA" id="ARBA00006278"/>
    </source>
</evidence>
<evidence type="ECO:0000256" key="15">
    <source>
        <dbReference type="SAM" id="Phobius"/>
    </source>
</evidence>
<dbReference type="Pfam" id="PF08030">
    <property type="entry name" value="NAD_binding_6"/>
    <property type="match status" value="1"/>
</dbReference>
<evidence type="ECO:0000256" key="10">
    <source>
        <dbReference type="ARBA" id="ARBA00023065"/>
    </source>
</evidence>
<protein>
    <recommendedName>
        <fullName evidence="3">ferric-chelate reductase (NADPH)</fullName>
        <ecNumber evidence="3">1.16.1.9</ecNumber>
    </recommendedName>
</protein>
<dbReference type="CDD" id="cd06186">
    <property type="entry name" value="NOX_Duox_like_FAD_NADP"/>
    <property type="match status" value="1"/>
</dbReference>
<evidence type="ECO:0000259" key="16">
    <source>
        <dbReference type="PROSITE" id="PS51384"/>
    </source>
</evidence>
<dbReference type="InterPro" id="IPR013121">
    <property type="entry name" value="Fe_red_NAD-bd_6"/>
</dbReference>
<accession>A0A9Q5HW86</accession>
<dbReference type="PANTHER" id="PTHR32361">
    <property type="entry name" value="FERRIC/CUPRIC REDUCTASE TRANSMEMBRANE COMPONENT"/>
    <property type="match status" value="1"/>
</dbReference>
<keyword evidence="10" id="KW-0406">Ion transport</keyword>